<sequence length="36" mass="4100">MCAREPRGISTRTELYHSWLGTHTKPRSSSKYFTGG</sequence>
<protein>
    <submittedName>
        <fullName evidence="1">Uncharacterized protein</fullName>
    </submittedName>
</protein>
<comment type="caution">
    <text evidence="1">The sequence shown here is derived from an EMBL/GenBank/DDBJ whole genome shotgun (WGS) entry which is preliminary data.</text>
</comment>
<reference evidence="1" key="1">
    <citation type="submission" date="2023-07" db="EMBL/GenBank/DDBJ databases">
        <authorList>
            <person name="Stuckert A."/>
        </authorList>
    </citation>
    <scope>NUCLEOTIDE SEQUENCE</scope>
</reference>
<gene>
    <name evidence="1" type="ORF">RIMI_LOCUS20513707</name>
</gene>
<accession>A0ABN9MGA8</accession>
<dbReference type="Proteomes" id="UP001176940">
    <property type="component" value="Unassembled WGS sequence"/>
</dbReference>
<proteinExistence type="predicted"/>
<dbReference type="EMBL" id="CAUEEQ010068941">
    <property type="protein sequence ID" value="CAJ0965666.1"/>
    <property type="molecule type" value="Genomic_DNA"/>
</dbReference>
<organism evidence="1 2">
    <name type="scientific">Ranitomeya imitator</name>
    <name type="common">mimic poison frog</name>
    <dbReference type="NCBI Taxonomy" id="111125"/>
    <lineage>
        <taxon>Eukaryota</taxon>
        <taxon>Metazoa</taxon>
        <taxon>Chordata</taxon>
        <taxon>Craniata</taxon>
        <taxon>Vertebrata</taxon>
        <taxon>Euteleostomi</taxon>
        <taxon>Amphibia</taxon>
        <taxon>Batrachia</taxon>
        <taxon>Anura</taxon>
        <taxon>Neobatrachia</taxon>
        <taxon>Hyloidea</taxon>
        <taxon>Dendrobatidae</taxon>
        <taxon>Dendrobatinae</taxon>
        <taxon>Ranitomeya</taxon>
    </lineage>
</organism>
<keyword evidence="2" id="KW-1185">Reference proteome</keyword>
<evidence type="ECO:0000313" key="1">
    <source>
        <dbReference type="EMBL" id="CAJ0965666.1"/>
    </source>
</evidence>
<name>A0ABN9MGA8_9NEOB</name>
<evidence type="ECO:0000313" key="2">
    <source>
        <dbReference type="Proteomes" id="UP001176940"/>
    </source>
</evidence>